<evidence type="ECO:0000259" key="4">
    <source>
        <dbReference type="PROSITE" id="PS50887"/>
    </source>
</evidence>
<dbReference type="InterPro" id="IPR029787">
    <property type="entry name" value="Nucleotide_cyclase"/>
</dbReference>
<name>A0A917F7Z8_9HYPH</name>
<reference evidence="5" key="1">
    <citation type="journal article" date="2014" name="Int. J. Syst. Evol. Microbiol.">
        <title>Complete genome sequence of Corynebacterium casei LMG S-19264T (=DSM 44701T), isolated from a smear-ripened cheese.</title>
        <authorList>
            <consortium name="US DOE Joint Genome Institute (JGI-PGF)"/>
            <person name="Walter F."/>
            <person name="Albersmeier A."/>
            <person name="Kalinowski J."/>
            <person name="Ruckert C."/>
        </authorList>
    </citation>
    <scope>NUCLEOTIDE SEQUENCE</scope>
    <source>
        <strain evidence="5">CCM 7897</strain>
    </source>
</reference>
<dbReference type="Gene3D" id="3.30.450.20">
    <property type="entry name" value="PAS domain"/>
    <property type="match status" value="2"/>
</dbReference>
<dbReference type="AlphaFoldDB" id="A0A917F7Z8"/>
<feature type="transmembrane region" description="Helical" evidence="3">
    <location>
        <begin position="277"/>
        <end position="296"/>
    </location>
</feature>
<feature type="domain" description="GGDEF" evidence="4">
    <location>
        <begin position="346"/>
        <end position="490"/>
    </location>
</feature>
<gene>
    <name evidence="5" type="ORF">GCM10007301_18300</name>
</gene>
<dbReference type="CDD" id="cd12915">
    <property type="entry name" value="PDC2_DGC_like"/>
    <property type="match status" value="1"/>
</dbReference>
<dbReference type="GO" id="GO:0052621">
    <property type="term" value="F:diguanylate cyclase activity"/>
    <property type="evidence" value="ECO:0007669"/>
    <property type="project" value="UniProtKB-EC"/>
</dbReference>
<dbReference type="InterPro" id="IPR043128">
    <property type="entry name" value="Rev_trsase/Diguanyl_cyclase"/>
</dbReference>
<dbReference type="GO" id="GO:0043709">
    <property type="term" value="P:cell adhesion involved in single-species biofilm formation"/>
    <property type="evidence" value="ECO:0007669"/>
    <property type="project" value="TreeGrafter"/>
</dbReference>
<accession>A0A917F7Z8</accession>
<protein>
    <recommendedName>
        <fullName evidence="1">diguanylate cyclase</fullName>
        <ecNumber evidence="1">2.7.7.65</ecNumber>
    </recommendedName>
</protein>
<dbReference type="Pfam" id="PF00990">
    <property type="entry name" value="GGDEF"/>
    <property type="match status" value="1"/>
</dbReference>
<dbReference type="PANTHER" id="PTHR45138:SF9">
    <property type="entry name" value="DIGUANYLATE CYCLASE DGCM-RELATED"/>
    <property type="match status" value="1"/>
</dbReference>
<dbReference type="Gene3D" id="3.30.70.270">
    <property type="match status" value="1"/>
</dbReference>
<keyword evidence="6" id="KW-1185">Reference proteome</keyword>
<dbReference type="SUPFAM" id="SSF55073">
    <property type="entry name" value="Nucleotide cyclase"/>
    <property type="match status" value="1"/>
</dbReference>
<dbReference type="NCBIfam" id="TIGR00254">
    <property type="entry name" value="GGDEF"/>
    <property type="match status" value="1"/>
</dbReference>
<evidence type="ECO:0000313" key="6">
    <source>
        <dbReference type="Proteomes" id="UP000606044"/>
    </source>
</evidence>
<dbReference type="GO" id="GO:0005886">
    <property type="term" value="C:plasma membrane"/>
    <property type="evidence" value="ECO:0007669"/>
    <property type="project" value="TreeGrafter"/>
</dbReference>
<comment type="catalytic activity">
    <reaction evidence="2">
        <text>2 GTP = 3',3'-c-di-GMP + 2 diphosphate</text>
        <dbReference type="Rhea" id="RHEA:24898"/>
        <dbReference type="ChEBI" id="CHEBI:33019"/>
        <dbReference type="ChEBI" id="CHEBI:37565"/>
        <dbReference type="ChEBI" id="CHEBI:58805"/>
        <dbReference type="EC" id="2.7.7.65"/>
    </reaction>
</comment>
<dbReference type="EC" id="2.7.7.65" evidence="1"/>
<dbReference type="GO" id="GO:1902201">
    <property type="term" value="P:negative regulation of bacterial-type flagellum-dependent cell motility"/>
    <property type="evidence" value="ECO:0007669"/>
    <property type="project" value="TreeGrafter"/>
</dbReference>
<evidence type="ECO:0000256" key="1">
    <source>
        <dbReference type="ARBA" id="ARBA00012528"/>
    </source>
</evidence>
<dbReference type="CDD" id="cd12914">
    <property type="entry name" value="PDC1_DGC_like"/>
    <property type="match status" value="1"/>
</dbReference>
<evidence type="ECO:0000256" key="2">
    <source>
        <dbReference type="ARBA" id="ARBA00034247"/>
    </source>
</evidence>
<dbReference type="InterPro" id="IPR050469">
    <property type="entry name" value="Diguanylate_Cyclase"/>
</dbReference>
<dbReference type="CDD" id="cd01949">
    <property type="entry name" value="GGDEF"/>
    <property type="match status" value="1"/>
</dbReference>
<reference evidence="5" key="2">
    <citation type="submission" date="2020-09" db="EMBL/GenBank/DDBJ databases">
        <authorList>
            <person name="Sun Q."/>
            <person name="Sedlacek I."/>
        </authorList>
    </citation>
    <scope>NUCLEOTIDE SEQUENCE</scope>
    <source>
        <strain evidence="5">CCM 7897</strain>
    </source>
</reference>
<dbReference type="RefSeq" id="WP_188577691.1">
    <property type="nucleotide sequence ID" value="NZ_BMCT01000002.1"/>
</dbReference>
<sequence length="503" mass="54771">MAIGAVWLALATILCLEGYLLWQVRTAAWQMAVRTAENATATLSVSIARNLNIVDLSLAGLQETVEQFDLSGMEPRLRNSTLFDRAASAEDLGAMLVLSENGDVLYDNAGWPPRAGNFADRDYFRVHVNTQRGPYLAKPYVSRLREGDHSVAISRRWSDADGHFKGVLIGAIRLAYFTNLLGRVNLGPRAVLGIARDDGTVLTRVPSTDGTWNVGLDLSRSEVMQKVLSGAPQLFNAMSKVDGIERTYVYEKIGSFPLYLVVGFSHADVLDSWITEAATIFGLGTLACFIIIALFLSLQRVLDRQMDVERDLERLATTDVLTGLSNRRYFDEVLQREWDRSRRMLAPLSLMLIDVDYFKAVNDKLGHAAGDAVLRTIASTIAASLLRPGDMVARYGGDEFAVLLANTDQTGALTVASRIREGVASLQAQALNGGTMVAGTLVAGTVSVGIGTGIVVPDSVSSVEDLFRASDRALYRAKRGGRDRVEACGIEEGMEPFDETVAR</sequence>
<dbReference type="InterPro" id="IPR054327">
    <property type="entry name" value="His-kinase-like_sensor"/>
</dbReference>
<dbReference type="Pfam" id="PF22588">
    <property type="entry name" value="dCache_1_like"/>
    <property type="match status" value="1"/>
</dbReference>
<dbReference type="EMBL" id="BMCT01000002">
    <property type="protein sequence ID" value="GGF58917.1"/>
    <property type="molecule type" value="Genomic_DNA"/>
</dbReference>
<dbReference type="Proteomes" id="UP000606044">
    <property type="component" value="Unassembled WGS sequence"/>
</dbReference>
<keyword evidence="3" id="KW-0472">Membrane</keyword>
<proteinExistence type="predicted"/>
<evidence type="ECO:0000256" key="3">
    <source>
        <dbReference type="SAM" id="Phobius"/>
    </source>
</evidence>
<dbReference type="SMART" id="SM00267">
    <property type="entry name" value="GGDEF"/>
    <property type="match status" value="1"/>
</dbReference>
<keyword evidence="3" id="KW-0812">Transmembrane</keyword>
<dbReference type="FunFam" id="3.30.70.270:FF:000001">
    <property type="entry name" value="Diguanylate cyclase domain protein"/>
    <property type="match status" value="1"/>
</dbReference>
<keyword evidence="3" id="KW-1133">Transmembrane helix</keyword>
<dbReference type="InterPro" id="IPR000160">
    <property type="entry name" value="GGDEF_dom"/>
</dbReference>
<organism evidence="5 6">
    <name type="scientific">Azorhizobium oxalatiphilum</name>
    <dbReference type="NCBI Taxonomy" id="980631"/>
    <lineage>
        <taxon>Bacteria</taxon>
        <taxon>Pseudomonadati</taxon>
        <taxon>Pseudomonadota</taxon>
        <taxon>Alphaproteobacteria</taxon>
        <taxon>Hyphomicrobiales</taxon>
        <taxon>Xanthobacteraceae</taxon>
        <taxon>Azorhizobium</taxon>
    </lineage>
</organism>
<dbReference type="PROSITE" id="PS50887">
    <property type="entry name" value="GGDEF"/>
    <property type="match status" value="1"/>
</dbReference>
<dbReference type="PANTHER" id="PTHR45138">
    <property type="entry name" value="REGULATORY COMPONENTS OF SENSORY TRANSDUCTION SYSTEM"/>
    <property type="match status" value="1"/>
</dbReference>
<comment type="caution">
    <text evidence="5">The sequence shown here is derived from an EMBL/GenBank/DDBJ whole genome shotgun (WGS) entry which is preliminary data.</text>
</comment>
<evidence type="ECO:0000313" key="5">
    <source>
        <dbReference type="EMBL" id="GGF58917.1"/>
    </source>
</evidence>